<dbReference type="InterPro" id="IPR033432">
    <property type="entry name" value="GH94_catalytic"/>
</dbReference>
<dbReference type="Gene3D" id="1.50.10.140">
    <property type="match status" value="1"/>
</dbReference>
<evidence type="ECO:0000259" key="5">
    <source>
        <dbReference type="Pfam" id="PF10091"/>
    </source>
</evidence>
<dbReference type="Pfam" id="PF10091">
    <property type="entry name" value="Glycoamylase"/>
    <property type="match status" value="1"/>
</dbReference>
<feature type="transmembrane region" description="Helical" evidence="3">
    <location>
        <begin position="433"/>
        <end position="453"/>
    </location>
</feature>
<evidence type="ECO:0000259" key="6">
    <source>
        <dbReference type="Pfam" id="PF17167"/>
    </source>
</evidence>
<dbReference type="CDD" id="cd11753">
    <property type="entry name" value="GH94N_ChvB_NdvB_2_like"/>
    <property type="match status" value="1"/>
</dbReference>
<keyword evidence="3" id="KW-0472">Membrane</keyword>
<dbReference type="InterPro" id="IPR019282">
    <property type="entry name" value="Glycoamylase-like_cons_dom"/>
</dbReference>
<keyword evidence="2 7" id="KW-0808">Transferase</keyword>
<evidence type="ECO:0000259" key="4">
    <source>
        <dbReference type="Pfam" id="PF06165"/>
    </source>
</evidence>
<feature type="transmembrane region" description="Helical" evidence="3">
    <location>
        <begin position="863"/>
        <end position="880"/>
    </location>
</feature>
<feature type="transmembrane region" description="Helical" evidence="3">
    <location>
        <begin position="465"/>
        <end position="486"/>
    </location>
</feature>
<dbReference type="Gene3D" id="1.50.10.10">
    <property type="match status" value="1"/>
</dbReference>
<dbReference type="CDD" id="cd11756">
    <property type="entry name" value="GH94N_ChvB_NdvB_1_like"/>
    <property type="match status" value="1"/>
</dbReference>
<dbReference type="InterPro" id="IPR008928">
    <property type="entry name" value="6-hairpin_glycosidase_sf"/>
</dbReference>
<feature type="transmembrane region" description="Helical" evidence="3">
    <location>
        <begin position="839"/>
        <end position="856"/>
    </location>
</feature>
<organism evidence="7 8">
    <name type="scientific">Paenibacillus glycinis</name>
    <dbReference type="NCBI Taxonomy" id="2697035"/>
    <lineage>
        <taxon>Bacteria</taxon>
        <taxon>Bacillati</taxon>
        <taxon>Bacillota</taxon>
        <taxon>Bacilli</taxon>
        <taxon>Bacillales</taxon>
        <taxon>Paenibacillaceae</taxon>
        <taxon>Paenibacillus</taxon>
    </lineage>
</organism>
<comment type="caution">
    <text evidence="7">The sequence shown here is derived from an EMBL/GenBank/DDBJ whole genome shotgun (WGS) entry which is preliminary data.</text>
</comment>
<dbReference type="SUPFAM" id="SSF74650">
    <property type="entry name" value="Galactose mutarotase-like"/>
    <property type="match status" value="2"/>
</dbReference>
<evidence type="ECO:0000313" key="7">
    <source>
        <dbReference type="EMBL" id="NBD23145.1"/>
    </source>
</evidence>
<keyword evidence="1" id="KW-0328">Glycosyltransferase</keyword>
<evidence type="ECO:0000256" key="3">
    <source>
        <dbReference type="SAM" id="Phobius"/>
    </source>
</evidence>
<proteinExistence type="predicted"/>
<reference evidence="7 8" key="1">
    <citation type="submission" date="2020-01" db="EMBL/GenBank/DDBJ databases">
        <title>Paenibacillus soybeanensis sp. nov. isolated from the nodules of soybean (Glycine max(L.) Merr).</title>
        <authorList>
            <person name="Wang H."/>
        </authorList>
    </citation>
    <scope>NUCLEOTIDE SEQUENCE [LARGE SCALE GENOMIC DNA]</scope>
    <source>
        <strain evidence="7 8">T1</strain>
    </source>
</reference>
<dbReference type="InterPro" id="IPR037824">
    <property type="entry name" value="GH94N_2_NdvB"/>
</dbReference>
<accession>A0ABW9XKL0</accession>
<dbReference type="Pfam" id="PF17167">
    <property type="entry name" value="Glyco_hydro_94"/>
    <property type="match status" value="1"/>
</dbReference>
<feature type="domain" description="Glycosyl hydrolase 94 supersandwich" evidence="4">
    <location>
        <begin position="1509"/>
        <end position="1775"/>
    </location>
</feature>
<protein>
    <submittedName>
        <fullName evidence="7">Glycosyl transferase family 36</fullName>
    </submittedName>
</protein>
<dbReference type="Gene3D" id="2.70.98.40">
    <property type="entry name" value="Glycoside hydrolase, family 65, N-terminal domain"/>
    <property type="match status" value="2"/>
</dbReference>
<keyword evidence="8" id="KW-1185">Reference proteome</keyword>
<dbReference type="GO" id="GO:0016740">
    <property type="term" value="F:transferase activity"/>
    <property type="evidence" value="ECO:0007669"/>
    <property type="project" value="UniProtKB-KW"/>
</dbReference>
<dbReference type="PANTHER" id="PTHR37469:SF2">
    <property type="entry name" value="CELLOBIONIC ACID PHOSPHORYLASE"/>
    <property type="match status" value="1"/>
</dbReference>
<evidence type="ECO:0000256" key="2">
    <source>
        <dbReference type="ARBA" id="ARBA00022679"/>
    </source>
</evidence>
<name>A0ABW9XKL0_9BACL</name>
<dbReference type="SUPFAM" id="SSF48208">
    <property type="entry name" value="Six-hairpin glycosidases"/>
    <property type="match status" value="1"/>
</dbReference>
<dbReference type="SMART" id="SM01068">
    <property type="entry name" value="CBM_X"/>
    <property type="match status" value="2"/>
</dbReference>
<dbReference type="InterPro" id="IPR011013">
    <property type="entry name" value="Gal_mutarotase_sf_dom"/>
</dbReference>
<dbReference type="Gene3D" id="2.60.420.10">
    <property type="entry name" value="Maltose phosphorylase, domain 3"/>
    <property type="match status" value="1"/>
</dbReference>
<keyword evidence="3" id="KW-0812">Transmembrane</keyword>
<evidence type="ECO:0000313" key="8">
    <source>
        <dbReference type="Proteomes" id="UP000665561"/>
    </source>
</evidence>
<dbReference type="Proteomes" id="UP000665561">
    <property type="component" value="Unassembled WGS sequence"/>
</dbReference>
<feature type="transmembrane region" description="Helical" evidence="3">
    <location>
        <begin position="952"/>
        <end position="971"/>
    </location>
</feature>
<dbReference type="InterPro" id="IPR037018">
    <property type="entry name" value="GH65_N"/>
</dbReference>
<evidence type="ECO:0000256" key="1">
    <source>
        <dbReference type="ARBA" id="ARBA00022676"/>
    </source>
</evidence>
<feature type="domain" description="Glycosyl hydrolase 94 supersandwich" evidence="4">
    <location>
        <begin position="2002"/>
        <end position="2274"/>
    </location>
</feature>
<sequence length="2797" mass="311976">MSTTIEQLSQHAHELALQHHTKAAASQPGYIKKHFEADIAGIRSFVALLQGEPVGCGQQAEEWLLDNAEFIEEQALDVKLHLAKPSLVHLPRLRREARLRIHALCLAYLDQADGILDEGTLRVFLNAYQEVSALTLAETRAIPIMLKVSLIGKIAETMALVRDRREVCSGVQQLLKRIEPSKLSADAIGKALEQAGQGEPLSGPWAAHLISHLREWSGDSAAIREWLVCKYENGSEDLDRVVTYEAKLQAAYQVKAGNLITSLRSNERRDWAELFEGISLLDRTMREDVTGLYPRLDAGSRNEILNRIEELARRMRVPESLVATQSLALAKQQYEIAGADTGAADTRAAEMKAAESRAVERRDAGGAVAPAALASDALPPAAQPQDELARQAFAAYYVFEPAGVNRLVQALKRCSEPRAMPAASLAGRAPANYFASLLGLFALLMIALAAWIVDWRTVSAAGMVAVLFALLFPVSEWVMTGLHFGIERICRVKPLLRYDYSNGIAPEAATMVVIPAIWSTAEEVEELADRLEIHYLGNRDPHIHYALLGDFADAGEERLPADEPLVAAGKACIDRLNRLYGGEGGSTFHYYQRARKWNPGEGVFMGWERKRGKLVEFVELLRGSGDTSYEVAHGDRNAMSGIRYIITLDADTQLPLGSAQRLIGTLHLPYNRPRLNKAGTRVVEGYGVLQPRVGTSHESAMRSRLAYFWSDPGIDPYAFAVSDPYQDALGAGIFTGKGIFDVDIFARLLGERIPDNTVLSHDLLEGGFLRAALVSDIELIEEHPSTFLSFQKRMHRWIRGDWQLLCWLRAKLCDRRGALQPIDLSLLTRWQIVDNLRRSLLPIAIFALFALAVTVLPGYPARWLTLLIATLLLPLIRQLAGMNPADPHPKRLLSTLVLAGIGFWTLPFQTAVLLDAIVKTLYRMAFSKRRMLEWTSFSQTERTQGQARRSTILGAGGGYSLIVLFAAATVLQPLGGLMWFGLALCLFWALAPLAVRWLDQPAVEVERPLEAADAEQLRGLAKEIWQFYEDYAGREDHFLPPDNVQVEPANGVAHRTSPTNIGFLLTAAVAARELEFITTPVLVERLERTVEVVERMEKWNGHLYNWYDTSTLGLLHPAYVSTVDSGNFVASLMTVKQGLLRWLREDGRQSGGTRRSRGHLSAVGAEFAVELDQVRPEDFYDARQEAMHREKDELPSAANAWVGRGYELVDRLERLIVATDFRQLYDDKAKLFVLGYHADSGRRDTILYDLLASEARQTSFVAIALGQISVAHWLAIGRTAKKQGSHAALISWSGTMFEYIMPWLIMRTYPGTVWDSTYRGVVRRQIEYAQERGVPFGISESGYYAFDYQLNYQYRAFGVPGLGFKRGLEEDLVVAPYAAIMALPFATREGMRNLARLDELGARGQYGYYEAIDFTAGRLPQGESHKVIRSFMAHHQGMSLLTLANMLAPACMIDYFHADKRVRAAELLLIERIPPKSAILDRELPGKTRNGGAPRPAHNDPLREFAEVPAPVPEANVHGNGALTTVLTETGSGFIRYNGLDLTRWREDPVMTPWGSFMYVRDVANNVSWSPSYLPCRKQADRQSVQFLKERTTFRREDDGLLTTLEVTVSAEHNAELRRLTLTNATGEARIVEVTTFMELALAAHDADKAHPAFTKLFLQTEFASEAQCLLARKRPRNEGEASIWAFHVLGGDDGVQGEAEFETDRAAFIGRGHTLANPRGLDARLGGAVGSVADPAFIMRRRVRVEPGKQVSLTAVTGAADSREQALDIAARLSPPRQAEHTFQLAWTRSQIDLQHLHIADADAAAYQLLAGRILFASPLRPEQEVGIAANAKGQPGLWAHGVSGDRPIALARIDDTSSLPFMNKLLVGYEYLRRKGLGFDLVIWNESSGGYQQELRDALQRMIEQYVHNQGNGAGVHIIAASAQSDEDKHLLFAAARLILHADGPSLRAQLLPHDPARADRTPELAPVAPPNRYPAKPAPEENAELFFNGYGGFSPDGGEYRITLRGGQHLPAPWINVVANANFGFLASELYTGQTWWRNSRECKLTPWSNDPALDPPGEAVYVRDELSGEYWGMAPTRKSDSTAVYAVAHGQGYSRFEHESHGLRHEMTVYVPPEDSVKIVRLRLRNGTSDVRKLSVTYYAEWVIGVHREGNASSIVSEWDADARILLARNTYQDTFREATPFLAIRAREPDAEPSWTGSRLSFIGREGDLEDPAAMRMARLSGETGPAYDACGAVQASISLEPGEDRVVHILLGCGDSRESAARLALKYGEADACEQALQDMRALWKDVNGTIRVATPSPEMDIMLNNWLLYQSLSCRMWARTAFYQAGGAFGFRDQLQDSLAMLHIRPDMTREQIIRHASHQYLEGDVQHWWHEETHRGIRTRFSDDLLWLPYAVVRYLEHTEDESILAEIAPFLQSELLKEDEHERYEETVQARESATILEHCFRAVDRALRFGEHGLPLMGIGDWNDGMSNIGPHGRGESVWLGWFLGDVLQGIAGICERRDERERAERYANARRELAQAMQEAAWDGNWYRRAFTDAGDWLGSVHNAECRIDAIAQSWSVISGMAPPDRAQQAMRSFDRELVDRHLAVAHILTPPFDKTKPSPGYIQAYPPGIRENGGQYTHGVIWSIVAWSMLGDGNKAFELFHMFNPITHTKSAFEARTYVGEPYAMTADVYTEPPHRGHAGWTWYTGAAGWMYQAGIEWILGLKRRGDRLLIKPCIPAEWPEFSVTYTYKRTAYRIHVYNPSRKSGGCASLRINGKEAELGAQLMDDSPFVALEDDQAEHVIELTL</sequence>
<dbReference type="InterPro" id="IPR037820">
    <property type="entry name" value="GH94N_NdvB"/>
</dbReference>
<dbReference type="PANTHER" id="PTHR37469">
    <property type="entry name" value="CELLOBIONIC ACID PHOSPHORYLASE-RELATED"/>
    <property type="match status" value="1"/>
</dbReference>
<dbReference type="EMBL" id="JAAAMV010000002">
    <property type="protein sequence ID" value="NBD23145.1"/>
    <property type="molecule type" value="Genomic_DNA"/>
</dbReference>
<dbReference type="RefSeq" id="WP_161741580.1">
    <property type="nucleotide sequence ID" value="NZ_JAAAMV010000002.1"/>
</dbReference>
<feature type="domain" description="Glycoamylase-like" evidence="5">
    <location>
        <begin position="1251"/>
        <end position="1447"/>
    </location>
</feature>
<feature type="domain" description="Glycosyl hydrolase 94 catalytic" evidence="6">
    <location>
        <begin position="2290"/>
        <end position="2713"/>
    </location>
</feature>
<gene>
    <name evidence="7" type="ORF">GT019_04615</name>
</gene>
<keyword evidence="3" id="KW-1133">Transmembrane helix</keyword>
<dbReference type="InterPro" id="IPR012341">
    <property type="entry name" value="6hp_glycosidase-like_sf"/>
</dbReference>
<dbReference type="Pfam" id="PF06165">
    <property type="entry name" value="GH94_b-supersand"/>
    <property type="match status" value="2"/>
</dbReference>
<feature type="transmembrane region" description="Helical" evidence="3">
    <location>
        <begin position="892"/>
        <end position="922"/>
    </location>
</feature>
<dbReference type="InterPro" id="IPR052047">
    <property type="entry name" value="GH94_Enzymes"/>
</dbReference>
<dbReference type="InterPro" id="IPR010383">
    <property type="entry name" value="Glyco_hydrolase_94_b-supersand"/>
</dbReference>